<feature type="domain" description="Na+/H+ antiporter NhaC-like C-terminal" evidence="10">
    <location>
        <begin position="156"/>
        <end position="449"/>
    </location>
</feature>
<evidence type="ECO:0000256" key="1">
    <source>
        <dbReference type="ARBA" id="ARBA00004651"/>
    </source>
</evidence>
<evidence type="ECO:0000256" key="8">
    <source>
        <dbReference type="ARBA" id="ARBA00038435"/>
    </source>
</evidence>
<keyword evidence="6 9" id="KW-1133">Transmembrane helix</keyword>
<comment type="similarity">
    <text evidence="8">Belongs to the NhaC Na(+)/H(+) (TC 2.A.35) antiporter family.</text>
</comment>
<evidence type="ECO:0000256" key="9">
    <source>
        <dbReference type="SAM" id="Phobius"/>
    </source>
</evidence>
<evidence type="ECO:0000313" key="12">
    <source>
        <dbReference type="Proteomes" id="UP000003136"/>
    </source>
</evidence>
<dbReference type="PANTHER" id="PTHR33451">
    <property type="entry name" value="MALATE-2H(+)/NA(+)-LACTATE ANTIPORTER"/>
    <property type="match status" value="1"/>
</dbReference>
<evidence type="ECO:0000256" key="4">
    <source>
        <dbReference type="ARBA" id="ARBA00022475"/>
    </source>
</evidence>
<evidence type="ECO:0000256" key="5">
    <source>
        <dbReference type="ARBA" id="ARBA00022692"/>
    </source>
</evidence>
<dbReference type="InterPro" id="IPR052180">
    <property type="entry name" value="NhaC_Na-H+_Antiporter"/>
</dbReference>
<dbReference type="EMBL" id="ABVQ01000037">
    <property type="protein sequence ID" value="EEC56572.1"/>
    <property type="molecule type" value="Genomic_DNA"/>
</dbReference>
<dbReference type="eggNOG" id="COG1757">
    <property type="taxonomic scope" value="Bacteria"/>
</dbReference>
<dbReference type="Pfam" id="PF03553">
    <property type="entry name" value="Na_H_antiporter"/>
    <property type="match status" value="1"/>
</dbReference>
<dbReference type="PROSITE" id="PS51257">
    <property type="entry name" value="PROKAR_LIPOPROTEIN"/>
    <property type="match status" value="1"/>
</dbReference>
<comment type="subcellular location">
    <subcellularLocation>
        <location evidence="1">Cell membrane</location>
        <topology evidence="1">Multi-pass membrane protein</topology>
    </subcellularLocation>
</comment>
<gene>
    <name evidence="11" type="ORF">BACPEC_03081</name>
</gene>
<dbReference type="PANTHER" id="PTHR33451:SF3">
    <property type="entry name" value="MALATE-2H(+)_NA(+)-LACTATE ANTIPORTER"/>
    <property type="match status" value="1"/>
</dbReference>
<feature type="transmembrane region" description="Helical" evidence="9">
    <location>
        <begin position="104"/>
        <end position="128"/>
    </location>
</feature>
<accession>B7AWI0</accession>
<keyword evidence="3" id="KW-0050">Antiport</keyword>
<dbReference type="NCBIfam" id="TIGR00931">
    <property type="entry name" value="antiport_nhaC"/>
    <property type="match status" value="1"/>
</dbReference>
<name>B7AWI0_9FIRM</name>
<feature type="transmembrane region" description="Helical" evidence="9">
    <location>
        <begin position="231"/>
        <end position="250"/>
    </location>
</feature>
<reference evidence="11 12" key="1">
    <citation type="submission" date="2008-11" db="EMBL/GenBank/DDBJ databases">
        <title>Draft genome sequence of Bacteroides pectinophilus (ATCC 43243).</title>
        <authorList>
            <person name="Sudarsanam P."/>
            <person name="Ley R."/>
            <person name="Guruge J."/>
            <person name="Turnbaugh P.J."/>
            <person name="Mahowald M."/>
            <person name="Liep D."/>
            <person name="Gordon J."/>
        </authorList>
    </citation>
    <scope>NUCLEOTIDE SEQUENCE [LARGE SCALE GENOMIC DNA]</scope>
    <source>
        <strain evidence="11 12">ATCC 43243</strain>
    </source>
</reference>
<feature type="transmembrane region" description="Helical" evidence="9">
    <location>
        <begin position="33"/>
        <end position="50"/>
    </location>
</feature>
<evidence type="ECO:0000256" key="2">
    <source>
        <dbReference type="ARBA" id="ARBA00022448"/>
    </source>
</evidence>
<organism evidence="11 12">
    <name type="scientific">[Bacteroides] pectinophilus ATCC 43243</name>
    <dbReference type="NCBI Taxonomy" id="483218"/>
    <lineage>
        <taxon>Bacteria</taxon>
        <taxon>Bacillati</taxon>
        <taxon>Bacillota</taxon>
        <taxon>Clostridia</taxon>
        <taxon>Eubacteriales</taxon>
    </lineage>
</organism>
<keyword evidence="5 9" id="KW-0812">Transmembrane</keyword>
<keyword evidence="12" id="KW-1185">Reference proteome</keyword>
<dbReference type="AlphaFoldDB" id="B7AWI0"/>
<protein>
    <recommendedName>
        <fullName evidence="10">Na+/H+ antiporter NhaC-like C-terminal domain-containing protein</fullName>
    </recommendedName>
</protein>
<feature type="transmembrane region" description="Helical" evidence="9">
    <location>
        <begin position="347"/>
        <end position="369"/>
    </location>
</feature>
<evidence type="ECO:0000313" key="11">
    <source>
        <dbReference type="EMBL" id="EEC56572.1"/>
    </source>
</evidence>
<proteinExistence type="inferred from homology"/>
<dbReference type="HOGENOM" id="CLU_033405_1_0_9"/>
<dbReference type="InterPro" id="IPR018461">
    <property type="entry name" value="Na/H_Antiport_NhaC-like_C"/>
</dbReference>
<evidence type="ECO:0000256" key="7">
    <source>
        <dbReference type="ARBA" id="ARBA00023136"/>
    </source>
</evidence>
<evidence type="ECO:0000256" key="6">
    <source>
        <dbReference type="ARBA" id="ARBA00022989"/>
    </source>
</evidence>
<dbReference type="GO" id="GO:0015297">
    <property type="term" value="F:antiporter activity"/>
    <property type="evidence" value="ECO:0007669"/>
    <property type="project" value="UniProtKB-KW"/>
</dbReference>
<dbReference type="GO" id="GO:0005886">
    <property type="term" value="C:plasma membrane"/>
    <property type="evidence" value="ECO:0007669"/>
    <property type="project" value="UniProtKB-SubCell"/>
</dbReference>
<dbReference type="STRING" id="483218.BACPEC_03081"/>
<feature type="transmembrane region" description="Helical" evidence="9">
    <location>
        <begin position="430"/>
        <end position="452"/>
    </location>
</feature>
<feature type="transmembrane region" description="Helical" evidence="9">
    <location>
        <begin position="257"/>
        <end position="275"/>
    </location>
</feature>
<keyword evidence="4" id="KW-1003">Cell membrane</keyword>
<sequence>MKKEASLLQAVIVLGGFLAMAFACNQFGIEIHLAIFAAWFLAMALGKFNGHSYSDMEKSITGGIYDGMSAILILLAVGALVGTWISGGIVPSLIYYGLNVIHPAVFLPAALILCGITSLATGTSWGTVGTAGIAMMGIGSAMGVPAPVTAGAVLSGAYFGDKLSPLSDSCVLSAAMADIDVIDHVRGIMPVSLTAFAITGIAFTIFGLSIGESSADLTQVEYVMNALAENFNISLFAFIPMIIVIILLILRLPSLPVITFGSVLGIIWGIAFQGLHPVTAISTAWTQLEMNTGVNFIDSLLGRGGMESMLWSAAIIILGLGFGGLLDRIGIIKAIADRLYGFINNGGTLTVFTIIVGFLGCLLGSAMYVSLVLTPKIMAARYDGMGYSRRVLSRNAEIGGTLTAGMIPWSDNGIYMSAILGVAAFEYLPYMWLSFTCIIIAVIFGFTGWFMWDNSNDVRMSSKNSPNAEMEI</sequence>
<dbReference type="InterPro" id="IPR004770">
    <property type="entry name" value="Na/H_antiport_NhaC"/>
</dbReference>
<feature type="transmembrane region" description="Helical" evidence="9">
    <location>
        <begin position="309"/>
        <end position="326"/>
    </location>
</feature>
<dbReference type="Proteomes" id="UP000003136">
    <property type="component" value="Unassembled WGS sequence"/>
</dbReference>
<keyword evidence="2" id="KW-0813">Transport</keyword>
<feature type="transmembrane region" description="Helical" evidence="9">
    <location>
        <begin position="191"/>
        <end position="211"/>
    </location>
</feature>
<keyword evidence="7 9" id="KW-0472">Membrane</keyword>
<comment type="caution">
    <text evidence="11">The sequence shown here is derived from an EMBL/GenBank/DDBJ whole genome shotgun (WGS) entry which is preliminary data.</text>
</comment>
<reference evidence="11 12" key="2">
    <citation type="submission" date="2008-11" db="EMBL/GenBank/DDBJ databases">
        <authorList>
            <person name="Fulton L."/>
            <person name="Clifton S."/>
            <person name="Fulton B."/>
            <person name="Xu J."/>
            <person name="Minx P."/>
            <person name="Pepin K.H."/>
            <person name="Johnson M."/>
            <person name="Bhonagiri V."/>
            <person name="Nash W.E."/>
            <person name="Mardis E.R."/>
            <person name="Wilson R.K."/>
        </authorList>
    </citation>
    <scope>NUCLEOTIDE SEQUENCE [LARGE SCALE GENOMIC DNA]</scope>
    <source>
        <strain evidence="11 12">ATCC 43243</strain>
    </source>
</reference>
<evidence type="ECO:0000256" key="3">
    <source>
        <dbReference type="ARBA" id="ARBA00022449"/>
    </source>
</evidence>
<feature type="transmembrane region" description="Helical" evidence="9">
    <location>
        <begin position="71"/>
        <end position="98"/>
    </location>
</feature>
<evidence type="ECO:0000259" key="10">
    <source>
        <dbReference type="Pfam" id="PF03553"/>
    </source>
</evidence>